<protein>
    <recommendedName>
        <fullName evidence="4">Ral GTPase-activating protein subunit beta</fullName>
    </recommendedName>
</protein>
<organism evidence="2 3">
    <name type="scientific">Fasciolopsis buskii</name>
    <dbReference type="NCBI Taxonomy" id="27845"/>
    <lineage>
        <taxon>Eukaryota</taxon>
        <taxon>Metazoa</taxon>
        <taxon>Spiralia</taxon>
        <taxon>Lophotrochozoa</taxon>
        <taxon>Platyhelminthes</taxon>
        <taxon>Trematoda</taxon>
        <taxon>Digenea</taxon>
        <taxon>Plagiorchiida</taxon>
        <taxon>Echinostomata</taxon>
        <taxon>Echinostomatoidea</taxon>
        <taxon>Fasciolidae</taxon>
        <taxon>Fasciolopsis</taxon>
    </lineage>
</organism>
<feature type="region of interest" description="Disordered" evidence="1">
    <location>
        <begin position="579"/>
        <end position="640"/>
    </location>
</feature>
<dbReference type="Proteomes" id="UP000728185">
    <property type="component" value="Unassembled WGS sequence"/>
</dbReference>
<evidence type="ECO:0000313" key="2">
    <source>
        <dbReference type="EMBL" id="KAA0199485.1"/>
    </source>
</evidence>
<dbReference type="PANTHER" id="PTHR21344:SF1">
    <property type="entry name" value="RAL GTPASE-ACTIVATING PROTEIN SUBUNIT BETA"/>
    <property type="match status" value="1"/>
</dbReference>
<proteinExistence type="predicted"/>
<dbReference type="PANTHER" id="PTHR21344">
    <property type="entry name" value="RAL GTPASE-ACTIVATING PROTEIN SUBUNIT BETA"/>
    <property type="match status" value="1"/>
</dbReference>
<evidence type="ECO:0000256" key="1">
    <source>
        <dbReference type="SAM" id="MobiDB-lite"/>
    </source>
</evidence>
<dbReference type="SUPFAM" id="SSF111347">
    <property type="entry name" value="Rap/Ran-GAP"/>
    <property type="match status" value="2"/>
</dbReference>
<reference evidence="2" key="1">
    <citation type="submission" date="2019-05" db="EMBL/GenBank/DDBJ databases">
        <title>Annotation for the trematode Fasciolopsis buski.</title>
        <authorList>
            <person name="Choi Y.-J."/>
        </authorList>
    </citation>
    <scope>NUCLEOTIDE SEQUENCE</scope>
    <source>
        <strain evidence="2">HT</strain>
        <tissue evidence="2">Whole worm</tissue>
    </source>
</reference>
<feature type="compositionally biased region" description="Low complexity" evidence="1">
    <location>
        <begin position="595"/>
        <end position="611"/>
    </location>
</feature>
<dbReference type="InterPro" id="IPR035974">
    <property type="entry name" value="Rap/Ran-GAP_sf"/>
</dbReference>
<name>A0A8E0S332_9TREM</name>
<sequence length="993" mass="108481">MIRRRTNEFDILALFVQERLMHFFRLVPIATTTKDPLTMNDLKMKLACFLCDTLNQERDATNLKMLLGTSLALLEDMAVDEAKSGVLKSRPYSGGASKRNDPKHTGSPIPDTACGFFNALVPCLCDLLDREPVVQFVLEILGGIASVRISPPDPIMYRDTVHHICDFITKQLNRNSRDHKRQLHSIIVAAYSCLSQWLIEHSHLIITDHQCLEVVLGTIELGICGAKSKLTRREMAEAQRNPNDNIPTNPPKPRALKSLNPSSKRVRDAAEACLAALVSLAGQFPGPSGPETNCSRLIEDHLLRLISPSDAALSTELWQKLRGQFRYFWSEPGVILGILETSQCRDILLANGFMSATHPDDLPQTLLVVRGPFGRHIWAVQMRLLPKMGSDSEHMTDLIMKKGPARPKPWGCFLERLIRTVNRNETIQPLNFPPSVNEIPLLDAYCKHNYGLIDYKSFCHFNPVFPYAFVLNSDHTIGTLEQVGGLPGTKSREDINTMKSMIAAQSARTKEIAARSLKARLASPYPDPAVEATPPTVRTSFQDARLLLTHLGYLTVNSFSMLGPDATNLRLAQAGSVTGTNGTGSVTDMRPSGQSNNANDTSTQTSSSTVTGPATTNTSAGSNLGVSTSSGPPGTGGPVLNTDPLLQPGPLFYALDSSQPEFLQQLDILDRLPTRTADTLLVFYVARGQTKTEEILGNMRSWSKLPAEFHAFLRGLGSYVDVSTHPGWTGRPDTSYRPSSARISCRSTAPQQNINPTPDTAPDGTRHILYAADSVTELACLCPTDLSILTSADDDRSWTSFSGLPKSISARVPGSIPGRHGSVIGTGSGEPGADPTGGRVAVVWLQCWQDGPLKSGPDCPGWSIQNLTSQTFGCPVTIYISQLSSKLYRIGVIRAPGRVFDAGPLISGMVLSKRCLSSFVRQTVCNIARCRRLASDQFQPPHVKRQYRVFELGQACRLRTDPFGTTGQTSRSTVRPIVKPETLLGLFTTASQC</sequence>
<accession>A0A8E0S332</accession>
<evidence type="ECO:0008006" key="4">
    <source>
        <dbReference type="Google" id="ProtNLM"/>
    </source>
</evidence>
<dbReference type="AlphaFoldDB" id="A0A8E0S332"/>
<dbReference type="InterPro" id="IPR039930">
    <property type="entry name" value="RALGAPB"/>
</dbReference>
<keyword evidence="3" id="KW-1185">Reference proteome</keyword>
<dbReference type="GO" id="GO:0051056">
    <property type="term" value="P:regulation of small GTPase mediated signal transduction"/>
    <property type="evidence" value="ECO:0007669"/>
    <property type="project" value="InterPro"/>
</dbReference>
<comment type="caution">
    <text evidence="2">The sequence shown here is derived from an EMBL/GenBank/DDBJ whole genome shotgun (WGS) entry which is preliminary data.</text>
</comment>
<gene>
    <name evidence="2" type="ORF">FBUS_09632</name>
</gene>
<dbReference type="GO" id="GO:0005096">
    <property type="term" value="F:GTPase activator activity"/>
    <property type="evidence" value="ECO:0007669"/>
    <property type="project" value="InterPro"/>
</dbReference>
<dbReference type="Gene3D" id="3.40.50.11210">
    <property type="entry name" value="Rap/Ran-GAP"/>
    <property type="match status" value="1"/>
</dbReference>
<evidence type="ECO:0000313" key="3">
    <source>
        <dbReference type="Proteomes" id="UP000728185"/>
    </source>
</evidence>
<feature type="compositionally biased region" description="Polar residues" evidence="1">
    <location>
        <begin position="612"/>
        <end position="624"/>
    </location>
</feature>
<feature type="region of interest" description="Disordered" evidence="1">
    <location>
        <begin position="234"/>
        <end position="261"/>
    </location>
</feature>
<dbReference type="OrthoDB" id="10009983at2759"/>
<dbReference type="EMBL" id="LUCM01001108">
    <property type="protein sequence ID" value="KAA0199485.1"/>
    <property type="molecule type" value="Genomic_DNA"/>
</dbReference>